<feature type="transmembrane region" description="Helical" evidence="1">
    <location>
        <begin position="188"/>
        <end position="211"/>
    </location>
</feature>
<proteinExistence type="predicted"/>
<feature type="domain" description="OCRE" evidence="2">
    <location>
        <begin position="239"/>
        <end position="277"/>
    </location>
</feature>
<name>A0A0S4IRB0_BODSA</name>
<sequence>MVEPTSSERVPRIHKVKRANSNRLRRSFVISSCFSLFAAVLCLVALQMPHWFITVTSSSTKSYGIDSVCTDSLCVSRTYSDMNLGLCLISGPSFDNRSIAVRWLLYVGIGLALLSVPLYFVATFRKQSFLLPALCTQLFAFLCVGACIVLFVIIFQNWLFCGNSFCKYVYSQSGTSSTPCFATYGTGYIMTSCAACLLLVGFVFAVGALIVQRRRESALQLVLVSRNAQYEAPTDFEAPEGFLFDPSCGLYYSDDVQLYLDPESCHYYDPARGLWYDTSADRWYEIEEN</sequence>
<evidence type="ECO:0000313" key="4">
    <source>
        <dbReference type="Proteomes" id="UP000051952"/>
    </source>
</evidence>
<keyword evidence="4" id="KW-1185">Reference proteome</keyword>
<evidence type="ECO:0000256" key="1">
    <source>
        <dbReference type="SAM" id="Phobius"/>
    </source>
</evidence>
<feature type="transmembrane region" description="Helical" evidence="1">
    <location>
        <begin position="129"/>
        <end position="155"/>
    </location>
</feature>
<accession>A0A0S4IRB0</accession>
<evidence type="ECO:0000259" key="2">
    <source>
        <dbReference type="Pfam" id="PF17780"/>
    </source>
</evidence>
<protein>
    <submittedName>
        <fullName evidence="3">Membrane-associated protein, putative</fullName>
    </submittedName>
</protein>
<gene>
    <name evidence="3" type="ORF">BSAL_04420</name>
</gene>
<dbReference type="VEuPathDB" id="TriTrypDB:BSAL_04420"/>
<dbReference type="InterPro" id="IPR041591">
    <property type="entry name" value="OCRE"/>
</dbReference>
<feature type="transmembrane region" description="Helical" evidence="1">
    <location>
        <begin position="27"/>
        <end position="48"/>
    </location>
</feature>
<keyword evidence="1" id="KW-1133">Transmembrane helix</keyword>
<keyword evidence="1" id="KW-0472">Membrane</keyword>
<feature type="transmembrane region" description="Helical" evidence="1">
    <location>
        <begin position="103"/>
        <end position="122"/>
    </location>
</feature>
<evidence type="ECO:0000313" key="3">
    <source>
        <dbReference type="EMBL" id="CUG01388.1"/>
    </source>
</evidence>
<keyword evidence="1" id="KW-0812">Transmembrane</keyword>
<dbReference type="AlphaFoldDB" id="A0A0S4IRB0"/>
<reference evidence="4" key="1">
    <citation type="submission" date="2015-09" db="EMBL/GenBank/DDBJ databases">
        <authorList>
            <consortium name="Pathogen Informatics"/>
        </authorList>
    </citation>
    <scope>NUCLEOTIDE SEQUENCE [LARGE SCALE GENOMIC DNA]</scope>
    <source>
        <strain evidence="4">Lake Konstanz</strain>
    </source>
</reference>
<organism evidence="3 4">
    <name type="scientific">Bodo saltans</name>
    <name type="common">Flagellated protozoan</name>
    <dbReference type="NCBI Taxonomy" id="75058"/>
    <lineage>
        <taxon>Eukaryota</taxon>
        <taxon>Discoba</taxon>
        <taxon>Euglenozoa</taxon>
        <taxon>Kinetoplastea</taxon>
        <taxon>Metakinetoplastina</taxon>
        <taxon>Eubodonida</taxon>
        <taxon>Bodonidae</taxon>
        <taxon>Bodo</taxon>
    </lineage>
</organism>
<dbReference type="Pfam" id="PF17780">
    <property type="entry name" value="OCRE"/>
    <property type="match status" value="1"/>
</dbReference>
<dbReference type="EMBL" id="CYKH01000493">
    <property type="protein sequence ID" value="CUG01388.1"/>
    <property type="molecule type" value="Genomic_DNA"/>
</dbReference>
<dbReference type="Proteomes" id="UP000051952">
    <property type="component" value="Unassembled WGS sequence"/>
</dbReference>